<accession>A0ACA9RT77</accession>
<keyword evidence="2" id="KW-1185">Reference proteome</keyword>
<dbReference type="Proteomes" id="UP000789920">
    <property type="component" value="Unassembled WGS sequence"/>
</dbReference>
<organism evidence="1 2">
    <name type="scientific">Racocetra persica</name>
    <dbReference type="NCBI Taxonomy" id="160502"/>
    <lineage>
        <taxon>Eukaryota</taxon>
        <taxon>Fungi</taxon>
        <taxon>Fungi incertae sedis</taxon>
        <taxon>Mucoromycota</taxon>
        <taxon>Glomeromycotina</taxon>
        <taxon>Glomeromycetes</taxon>
        <taxon>Diversisporales</taxon>
        <taxon>Gigasporaceae</taxon>
        <taxon>Racocetra</taxon>
    </lineage>
</organism>
<proteinExistence type="predicted"/>
<comment type="caution">
    <text evidence="1">The sequence shown here is derived from an EMBL/GenBank/DDBJ whole genome shotgun (WGS) entry which is preliminary data.</text>
</comment>
<sequence>QLRYLVNRIQQAKNPYRQGILGIVHNFSKNKNEIHNYIQQLSFFDDDHIMILCMTKEQAIKLYETKYFQIDLTYKSIQSKINVFELNKYDENHQINWIQFYNQPWVLASLNQHCSKINTEIWCIVGETTNVAESAHADINRDGKELSLMNAIE</sequence>
<gene>
    <name evidence="1" type="ORF">RPERSI_LOCUS22512</name>
</gene>
<reference evidence="1" key="1">
    <citation type="submission" date="2021-06" db="EMBL/GenBank/DDBJ databases">
        <authorList>
            <person name="Kallberg Y."/>
            <person name="Tangrot J."/>
            <person name="Rosling A."/>
        </authorList>
    </citation>
    <scope>NUCLEOTIDE SEQUENCE</scope>
    <source>
        <strain evidence="1">MA461A</strain>
    </source>
</reference>
<evidence type="ECO:0000313" key="2">
    <source>
        <dbReference type="Proteomes" id="UP000789920"/>
    </source>
</evidence>
<dbReference type="EMBL" id="CAJVQC010068309">
    <property type="protein sequence ID" value="CAG8808004.1"/>
    <property type="molecule type" value="Genomic_DNA"/>
</dbReference>
<protein>
    <submittedName>
        <fullName evidence="1">10895_t:CDS:1</fullName>
    </submittedName>
</protein>
<evidence type="ECO:0000313" key="1">
    <source>
        <dbReference type="EMBL" id="CAG8808004.1"/>
    </source>
</evidence>
<feature type="non-terminal residue" evidence="1">
    <location>
        <position position="1"/>
    </location>
</feature>
<name>A0ACA9RT77_9GLOM</name>
<feature type="non-terminal residue" evidence="1">
    <location>
        <position position="153"/>
    </location>
</feature>